<keyword evidence="4" id="KW-1003">Cell membrane</keyword>
<name>A0A6J6QXU6_9ZZZZ</name>
<feature type="transmembrane region" description="Helical" evidence="11">
    <location>
        <begin position="165"/>
        <end position="185"/>
    </location>
</feature>
<evidence type="ECO:0000256" key="1">
    <source>
        <dbReference type="ARBA" id="ARBA00004651"/>
    </source>
</evidence>
<dbReference type="PANTHER" id="PTHR30081">
    <property type="entry name" value="PROTEIN-EXPORT MEMBRANE PROTEIN SEC"/>
    <property type="match status" value="1"/>
</dbReference>
<organism evidence="13">
    <name type="scientific">freshwater metagenome</name>
    <dbReference type="NCBI Taxonomy" id="449393"/>
    <lineage>
        <taxon>unclassified sequences</taxon>
        <taxon>metagenomes</taxon>
        <taxon>ecological metagenomes</taxon>
    </lineage>
</organism>
<dbReference type="SUPFAM" id="SSF82866">
    <property type="entry name" value="Multidrug efflux transporter AcrB transmembrane domain"/>
    <property type="match status" value="1"/>
</dbReference>
<keyword evidence="3" id="KW-0813">Transport</keyword>
<dbReference type="NCBIfam" id="TIGR00916">
    <property type="entry name" value="2A0604s01"/>
    <property type="match status" value="1"/>
</dbReference>
<evidence type="ECO:0000256" key="7">
    <source>
        <dbReference type="ARBA" id="ARBA00022989"/>
    </source>
</evidence>
<accession>A0A6J6QXU6</accession>
<feature type="domain" description="Protein export membrane protein SecD/SecF C-terminal" evidence="12">
    <location>
        <begin position="121"/>
        <end position="303"/>
    </location>
</feature>
<dbReference type="InterPro" id="IPR055344">
    <property type="entry name" value="SecD_SecF_C_bact"/>
</dbReference>
<evidence type="ECO:0000256" key="5">
    <source>
        <dbReference type="ARBA" id="ARBA00022692"/>
    </source>
</evidence>
<dbReference type="InterPro" id="IPR005665">
    <property type="entry name" value="SecF_bac"/>
</dbReference>
<feature type="region of interest" description="Disordered" evidence="10">
    <location>
        <begin position="308"/>
        <end position="364"/>
    </location>
</feature>
<evidence type="ECO:0000256" key="3">
    <source>
        <dbReference type="ARBA" id="ARBA00022448"/>
    </source>
</evidence>
<gene>
    <name evidence="13" type="ORF">UFOPK2625_01292</name>
</gene>
<dbReference type="GO" id="GO:0005886">
    <property type="term" value="C:plasma membrane"/>
    <property type="evidence" value="ECO:0007669"/>
    <property type="project" value="UniProtKB-SubCell"/>
</dbReference>
<feature type="transmembrane region" description="Helical" evidence="11">
    <location>
        <begin position="140"/>
        <end position="158"/>
    </location>
</feature>
<evidence type="ECO:0000256" key="2">
    <source>
        <dbReference type="ARBA" id="ARBA00015792"/>
    </source>
</evidence>
<protein>
    <recommendedName>
        <fullName evidence="2">Protein translocase subunit SecF</fullName>
    </recommendedName>
</protein>
<evidence type="ECO:0000256" key="6">
    <source>
        <dbReference type="ARBA" id="ARBA00022927"/>
    </source>
</evidence>
<feature type="transmembrane region" description="Helical" evidence="11">
    <location>
        <begin position="275"/>
        <end position="299"/>
    </location>
</feature>
<feature type="compositionally biased region" description="Polar residues" evidence="10">
    <location>
        <begin position="310"/>
        <end position="325"/>
    </location>
</feature>
<evidence type="ECO:0000259" key="12">
    <source>
        <dbReference type="Pfam" id="PF02355"/>
    </source>
</evidence>
<feature type="transmembrane region" description="Helical" evidence="11">
    <location>
        <begin position="191"/>
        <end position="212"/>
    </location>
</feature>
<evidence type="ECO:0000256" key="10">
    <source>
        <dbReference type="SAM" id="MobiDB-lite"/>
    </source>
</evidence>
<dbReference type="NCBIfam" id="TIGR00966">
    <property type="entry name" value="transloc_SecF"/>
    <property type="match status" value="1"/>
</dbReference>
<dbReference type="EMBL" id="CAEZXZ010000234">
    <property type="protein sequence ID" value="CAB4716470.1"/>
    <property type="molecule type" value="Genomic_DNA"/>
</dbReference>
<keyword evidence="8" id="KW-0811">Translocation</keyword>
<evidence type="ECO:0000313" key="13">
    <source>
        <dbReference type="EMBL" id="CAB4716470.1"/>
    </source>
</evidence>
<dbReference type="PANTHER" id="PTHR30081:SF8">
    <property type="entry name" value="PROTEIN TRANSLOCASE SUBUNIT SECF"/>
    <property type="match status" value="1"/>
</dbReference>
<dbReference type="PRINTS" id="PR01755">
    <property type="entry name" value="SECFTRNLCASE"/>
</dbReference>
<evidence type="ECO:0000256" key="11">
    <source>
        <dbReference type="SAM" id="Phobius"/>
    </source>
</evidence>
<proteinExistence type="inferred from homology"/>
<feature type="transmembrane region" description="Helical" evidence="11">
    <location>
        <begin position="27"/>
        <end position="47"/>
    </location>
</feature>
<feature type="transmembrane region" description="Helical" evidence="11">
    <location>
        <begin position="250"/>
        <end position="269"/>
    </location>
</feature>
<keyword evidence="9 11" id="KW-0472">Membrane</keyword>
<comment type="subcellular location">
    <subcellularLocation>
        <location evidence="1">Cell membrane</location>
        <topology evidence="1">Multi-pass membrane protein</topology>
    </subcellularLocation>
</comment>
<dbReference type="InterPro" id="IPR022813">
    <property type="entry name" value="SecD/SecF_arch_bac"/>
</dbReference>
<evidence type="ECO:0000256" key="4">
    <source>
        <dbReference type="ARBA" id="ARBA00022475"/>
    </source>
</evidence>
<dbReference type="Pfam" id="PF07549">
    <property type="entry name" value="Sec_GG"/>
    <property type="match status" value="1"/>
</dbReference>
<sequence>MSGRIGIAQRLYRGQVSFNFVGRRRTWYVISALILLVSVGALVFRGLNLGIEFRGGADFAIPNATCSVEQARAVAESKTGSQAIVTSAVNGTIRVQTESLTADESSVLAGELANTCGVPKGEIKVQVVGPTWGSEISKKALQALVVFLLLVSIFLSIYFEWRMAVAALVALAHDLVITIGIYALTGLEVTPATVIGLLTILGFSLYDTVVVFDKVKENTRNIAGQSVMTYSEAANLALNQTLVRSINTSIVALLPVLAIIIIGAGLLGAGTLLDLAVALAVGMAAGTYSSIFIATPFLAQLKEHQPEMRSLSNRVNARRSQASRSRTGEAQGEDIVGTGEITTLIDGAPRQQPKRVSRSRRSKS</sequence>
<reference evidence="13" key="1">
    <citation type="submission" date="2020-05" db="EMBL/GenBank/DDBJ databases">
        <authorList>
            <person name="Chiriac C."/>
            <person name="Salcher M."/>
            <person name="Ghai R."/>
            <person name="Kavagutti S V."/>
        </authorList>
    </citation>
    <scope>NUCLEOTIDE SEQUENCE</scope>
</reference>
<keyword evidence="7 11" id="KW-1133">Transmembrane helix</keyword>
<dbReference type="AlphaFoldDB" id="A0A6J6QXU6"/>
<dbReference type="GO" id="GO:0015450">
    <property type="term" value="F:protein-transporting ATPase activity"/>
    <property type="evidence" value="ECO:0007669"/>
    <property type="project" value="InterPro"/>
</dbReference>
<keyword evidence="6" id="KW-0653">Protein transport</keyword>
<dbReference type="InterPro" id="IPR022645">
    <property type="entry name" value="SecD/SecF_bac"/>
</dbReference>
<feature type="compositionally biased region" description="Basic residues" evidence="10">
    <location>
        <begin position="352"/>
        <end position="364"/>
    </location>
</feature>
<evidence type="ECO:0000256" key="8">
    <source>
        <dbReference type="ARBA" id="ARBA00023010"/>
    </source>
</evidence>
<evidence type="ECO:0000256" key="9">
    <source>
        <dbReference type="ARBA" id="ARBA00023136"/>
    </source>
</evidence>
<dbReference type="InterPro" id="IPR048634">
    <property type="entry name" value="SecD_SecF_C"/>
</dbReference>
<dbReference type="HAMAP" id="MF_01464_B">
    <property type="entry name" value="SecF_B"/>
    <property type="match status" value="1"/>
</dbReference>
<dbReference type="InterPro" id="IPR022646">
    <property type="entry name" value="SecD/SecF_CS"/>
</dbReference>
<dbReference type="Pfam" id="PF02355">
    <property type="entry name" value="SecD_SecF_C"/>
    <property type="match status" value="1"/>
</dbReference>
<dbReference type="GO" id="GO:0006886">
    <property type="term" value="P:intracellular protein transport"/>
    <property type="evidence" value="ECO:0007669"/>
    <property type="project" value="InterPro"/>
</dbReference>
<dbReference type="Gene3D" id="1.20.1640.10">
    <property type="entry name" value="Multidrug efflux transporter AcrB transmembrane domain"/>
    <property type="match status" value="1"/>
</dbReference>
<keyword evidence="5 11" id="KW-0812">Transmembrane</keyword>